<dbReference type="OrthoDB" id="27073at2759"/>
<comment type="similarity">
    <text evidence="1">Belongs to the cullin family.</text>
</comment>
<evidence type="ECO:0000256" key="2">
    <source>
        <dbReference type="ARBA" id="ARBA00022786"/>
    </source>
</evidence>
<dbReference type="InterPro" id="IPR016159">
    <property type="entry name" value="Cullin_repeat-like_dom_sf"/>
</dbReference>
<organism evidence="4 5">
    <name type="scientific">Meloidogyne enterolobii</name>
    <name type="common">Root-knot nematode worm</name>
    <name type="synonym">Meloidogyne mayaguensis</name>
    <dbReference type="NCBI Taxonomy" id="390850"/>
    <lineage>
        <taxon>Eukaryota</taxon>
        <taxon>Metazoa</taxon>
        <taxon>Ecdysozoa</taxon>
        <taxon>Nematoda</taxon>
        <taxon>Chromadorea</taxon>
        <taxon>Rhabditida</taxon>
        <taxon>Tylenchina</taxon>
        <taxon>Tylenchomorpha</taxon>
        <taxon>Tylenchoidea</taxon>
        <taxon>Meloidogynidae</taxon>
        <taxon>Meloidogyninae</taxon>
        <taxon>Meloidogyne</taxon>
    </lineage>
</organism>
<evidence type="ECO:0000259" key="3">
    <source>
        <dbReference type="Pfam" id="PF00888"/>
    </source>
</evidence>
<evidence type="ECO:0000256" key="1">
    <source>
        <dbReference type="ARBA" id="ARBA00006019"/>
    </source>
</evidence>
<reference evidence="4 5" key="1">
    <citation type="submission" date="2020-08" db="EMBL/GenBank/DDBJ databases">
        <authorList>
            <person name="Koutsovoulos G."/>
            <person name="Danchin GJ E."/>
        </authorList>
    </citation>
    <scope>NUCLEOTIDE SEQUENCE [LARGE SCALE GENOMIC DNA]</scope>
</reference>
<evidence type="ECO:0000313" key="5">
    <source>
        <dbReference type="Proteomes" id="UP000580250"/>
    </source>
</evidence>
<feature type="domain" description="Cullin N-terminal" evidence="3">
    <location>
        <begin position="14"/>
        <end position="367"/>
    </location>
</feature>
<dbReference type="InterPro" id="IPR001373">
    <property type="entry name" value="Cullin_N"/>
</dbReference>
<gene>
    <name evidence="4" type="ORF">MENT_LOCUS40394</name>
</gene>
<dbReference type="GO" id="GO:0006511">
    <property type="term" value="P:ubiquitin-dependent protein catabolic process"/>
    <property type="evidence" value="ECO:0007669"/>
    <property type="project" value="InterPro"/>
</dbReference>
<accession>A0A6V7WL99</accession>
<name>A0A6V7WL99_MELEN</name>
<dbReference type="AlphaFoldDB" id="A0A6V7WL99"/>
<dbReference type="GO" id="GO:0031625">
    <property type="term" value="F:ubiquitin protein ligase binding"/>
    <property type="evidence" value="ECO:0007669"/>
    <property type="project" value="InterPro"/>
</dbReference>
<sequence>MNLRPRAVNFDDVWSKLKETAEAIISLKPIERLTWDHNFSDIYFVCVSVPETQSRQLYNAVRDCLEIHTKELRRSLEDQTGDYLLSAYNREWSKYKQGAGYLHNLYCYLNKQLAKEKMDAESQHTFIADDSEGPFPHLGVGDLAFAIWKRELIIPLASKLVKHIIGLIQQIRKLEGTYSAINLADIRGAILSFVEVKFFRENCYFFIKGTRTNIFSIFKVNELFLNESFLGQQKSPFTLAGGNSVTEFYEEMFEKHFLEATENFYKSLTSEAFACLDCCPYMEAVIKTLDEERILAQRFLHHSTLPKIENLCYEVLVNEQLEKISLMCKDVVQGELLKDLKNMYILFKPLNNALPILLKEFENYIKNWEWNLMFHLLLILHNLLEILQICTQNSLKWLLKYFLAMENLQFPWIEQFNQLLIIEKIQNSLQKFLKN</sequence>
<dbReference type="Proteomes" id="UP000580250">
    <property type="component" value="Unassembled WGS sequence"/>
</dbReference>
<protein>
    <recommendedName>
        <fullName evidence="3">Cullin N-terminal domain-containing protein</fullName>
    </recommendedName>
</protein>
<dbReference type="SUPFAM" id="SSF74788">
    <property type="entry name" value="Cullin repeat-like"/>
    <property type="match status" value="1"/>
</dbReference>
<keyword evidence="2" id="KW-0833">Ubl conjugation pathway</keyword>
<dbReference type="Pfam" id="PF00888">
    <property type="entry name" value="Cullin"/>
    <property type="match status" value="1"/>
</dbReference>
<dbReference type="Gene3D" id="1.20.1310.10">
    <property type="entry name" value="Cullin Repeats"/>
    <property type="match status" value="2"/>
</dbReference>
<comment type="caution">
    <text evidence="4">The sequence shown here is derived from an EMBL/GenBank/DDBJ whole genome shotgun (WGS) entry which is preliminary data.</text>
</comment>
<dbReference type="PANTHER" id="PTHR11932">
    <property type="entry name" value="CULLIN"/>
    <property type="match status" value="1"/>
</dbReference>
<proteinExistence type="inferred from homology"/>
<dbReference type="EMBL" id="CAJEWN010000655">
    <property type="protein sequence ID" value="CAD2187790.1"/>
    <property type="molecule type" value="Genomic_DNA"/>
</dbReference>
<evidence type="ECO:0000313" key="4">
    <source>
        <dbReference type="EMBL" id="CAD2187790.1"/>
    </source>
</evidence>
<dbReference type="InterPro" id="IPR045093">
    <property type="entry name" value="Cullin"/>
</dbReference>